<gene>
    <name evidence="1" type="ORF">MEDL_30123</name>
</gene>
<dbReference type="EMBL" id="CAJPWZ010001482">
    <property type="protein sequence ID" value="CAG2216392.1"/>
    <property type="molecule type" value="Genomic_DNA"/>
</dbReference>
<organism evidence="1 2">
    <name type="scientific">Mytilus edulis</name>
    <name type="common">Blue mussel</name>
    <dbReference type="NCBI Taxonomy" id="6550"/>
    <lineage>
        <taxon>Eukaryota</taxon>
        <taxon>Metazoa</taxon>
        <taxon>Spiralia</taxon>
        <taxon>Lophotrochozoa</taxon>
        <taxon>Mollusca</taxon>
        <taxon>Bivalvia</taxon>
        <taxon>Autobranchia</taxon>
        <taxon>Pteriomorphia</taxon>
        <taxon>Mytilida</taxon>
        <taxon>Mytiloidea</taxon>
        <taxon>Mytilidae</taxon>
        <taxon>Mytilinae</taxon>
        <taxon>Mytilus</taxon>
    </lineage>
</organism>
<dbReference type="Gene3D" id="1.10.1410.40">
    <property type="match status" value="1"/>
</dbReference>
<sequence>MLWVVEKTVPNLWIPKNILLCVHLSIRLLIQFVIEEECPNYFIPRNNMFNDRFESIQKIELLEVLCNFANNGFQELLLCDTFQDFMTDSLDKDGLLQLACLSTNEWHCVSLSENLETFPYSDETTHKIDRLQISSIETDNIAISRLISNTVANCQEYIYSLLSGDSSINRSAIYSFLDTRS</sequence>
<reference evidence="1" key="1">
    <citation type="submission" date="2021-03" db="EMBL/GenBank/DDBJ databases">
        <authorList>
            <person name="Bekaert M."/>
        </authorList>
    </citation>
    <scope>NUCLEOTIDE SEQUENCE</scope>
</reference>
<name>A0A8S3S5K8_MYTED</name>
<proteinExistence type="predicted"/>
<protein>
    <submittedName>
        <fullName evidence="1">Uncharacterized protein</fullName>
    </submittedName>
</protein>
<dbReference type="AlphaFoldDB" id="A0A8S3S5K8"/>
<keyword evidence="2" id="KW-1185">Reference proteome</keyword>
<comment type="caution">
    <text evidence="1">The sequence shown here is derived from an EMBL/GenBank/DDBJ whole genome shotgun (WGS) entry which is preliminary data.</text>
</comment>
<evidence type="ECO:0000313" key="1">
    <source>
        <dbReference type="EMBL" id="CAG2216392.1"/>
    </source>
</evidence>
<evidence type="ECO:0000313" key="2">
    <source>
        <dbReference type="Proteomes" id="UP000683360"/>
    </source>
</evidence>
<accession>A0A8S3S5K8</accession>
<dbReference type="Proteomes" id="UP000683360">
    <property type="component" value="Unassembled WGS sequence"/>
</dbReference>